<keyword evidence="4" id="KW-1134">Transmembrane beta strand</keyword>
<dbReference type="PRINTS" id="PR00182">
    <property type="entry name" value="ECOLNEIPORIN"/>
</dbReference>
<keyword evidence="3" id="KW-0813">Transport</keyword>
<gene>
    <name evidence="13" type="ORF">THITH_11610</name>
</gene>
<dbReference type="STRING" id="713585.THITH_11610"/>
<dbReference type="AlphaFoldDB" id="W0DSG9"/>
<dbReference type="EMBL" id="CP007029">
    <property type="protein sequence ID" value="AHF00188.1"/>
    <property type="molecule type" value="Genomic_DNA"/>
</dbReference>
<evidence type="ECO:0000256" key="7">
    <source>
        <dbReference type="ARBA" id="ARBA00023065"/>
    </source>
</evidence>
<reference evidence="13 14" key="1">
    <citation type="submission" date="2013-12" db="EMBL/GenBank/DDBJ databases">
        <authorList>
            <consortium name="DOE Joint Genome Institute"/>
            <person name="Muyzer G."/>
            <person name="Huntemann M."/>
            <person name="Han J."/>
            <person name="Chen A."/>
            <person name="Kyrpides N."/>
            <person name="Mavromatis K."/>
            <person name="Markowitz V."/>
            <person name="Palaniappan K."/>
            <person name="Ivanova N."/>
            <person name="Schaumberg A."/>
            <person name="Pati A."/>
            <person name="Liolios K."/>
            <person name="Nordberg H.P."/>
            <person name="Cantor M.N."/>
            <person name="Hua S.X."/>
            <person name="Woyke T."/>
        </authorList>
    </citation>
    <scope>NUCLEOTIDE SEQUENCE [LARGE SCALE GENOMIC DNA]</scope>
    <source>
        <strain evidence="13 14">ARh 1</strain>
    </source>
</reference>
<keyword evidence="8" id="KW-0626">Porin</keyword>
<name>W0DSG9_9GAMM</name>
<protein>
    <recommendedName>
        <fullName evidence="12">Porin domain-containing protein</fullName>
    </recommendedName>
</protein>
<evidence type="ECO:0000256" key="4">
    <source>
        <dbReference type="ARBA" id="ARBA00022452"/>
    </source>
</evidence>
<dbReference type="InterPro" id="IPR050298">
    <property type="entry name" value="Gram-neg_bact_OMP"/>
</dbReference>
<evidence type="ECO:0000256" key="11">
    <source>
        <dbReference type="SAM" id="SignalP"/>
    </source>
</evidence>
<dbReference type="Gene3D" id="2.40.160.10">
    <property type="entry name" value="Porin"/>
    <property type="match status" value="1"/>
</dbReference>
<keyword evidence="10" id="KW-0998">Cell outer membrane</keyword>
<keyword evidence="6 11" id="KW-0732">Signal</keyword>
<keyword evidence="5" id="KW-0812">Transmembrane</keyword>
<feature type="chain" id="PRO_5004787000" description="Porin domain-containing protein" evidence="11">
    <location>
        <begin position="21"/>
        <end position="317"/>
    </location>
</feature>
<evidence type="ECO:0000313" key="13">
    <source>
        <dbReference type="EMBL" id="AHF00188.1"/>
    </source>
</evidence>
<dbReference type="RefSeq" id="WP_006747988.1">
    <property type="nucleotide sequence ID" value="NZ_CP007029.1"/>
</dbReference>
<evidence type="ECO:0000256" key="3">
    <source>
        <dbReference type="ARBA" id="ARBA00022448"/>
    </source>
</evidence>
<comment type="subcellular location">
    <subcellularLocation>
        <location evidence="1">Cell outer membrane</location>
        <topology evidence="1">Multi-pass membrane protein</topology>
    </subcellularLocation>
</comment>
<dbReference type="KEGG" id="tti:THITH_11610"/>
<dbReference type="SUPFAM" id="SSF56935">
    <property type="entry name" value="Porins"/>
    <property type="match status" value="1"/>
</dbReference>
<dbReference type="GO" id="GO:0015288">
    <property type="term" value="F:porin activity"/>
    <property type="evidence" value="ECO:0007669"/>
    <property type="project" value="UniProtKB-KW"/>
</dbReference>
<accession>W0DSG9</accession>
<proteinExistence type="predicted"/>
<evidence type="ECO:0000256" key="9">
    <source>
        <dbReference type="ARBA" id="ARBA00023136"/>
    </source>
</evidence>
<evidence type="ECO:0000256" key="2">
    <source>
        <dbReference type="ARBA" id="ARBA00011233"/>
    </source>
</evidence>
<dbReference type="InterPro" id="IPR002299">
    <property type="entry name" value="Porin_Neis"/>
</dbReference>
<keyword evidence="9" id="KW-0472">Membrane</keyword>
<dbReference type="PANTHER" id="PTHR34501:SF9">
    <property type="entry name" value="MAJOR OUTER MEMBRANE PROTEIN P.IA"/>
    <property type="match status" value="1"/>
</dbReference>
<dbReference type="GO" id="GO:0046930">
    <property type="term" value="C:pore complex"/>
    <property type="evidence" value="ECO:0007669"/>
    <property type="project" value="UniProtKB-KW"/>
</dbReference>
<evidence type="ECO:0000259" key="12">
    <source>
        <dbReference type="Pfam" id="PF13609"/>
    </source>
</evidence>
<dbReference type="InterPro" id="IPR023614">
    <property type="entry name" value="Porin_dom_sf"/>
</dbReference>
<evidence type="ECO:0000256" key="6">
    <source>
        <dbReference type="ARBA" id="ARBA00022729"/>
    </source>
</evidence>
<keyword evidence="14" id="KW-1185">Reference proteome</keyword>
<dbReference type="GO" id="GO:0009279">
    <property type="term" value="C:cell outer membrane"/>
    <property type="evidence" value="ECO:0007669"/>
    <property type="project" value="UniProtKB-SubCell"/>
</dbReference>
<evidence type="ECO:0000256" key="1">
    <source>
        <dbReference type="ARBA" id="ARBA00004571"/>
    </source>
</evidence>
<evidence type="ECO:0000256" key="8">
    <source>
        <dbReference type="ARBA" id="ARBA00023114"/>
    </source>
</evidence>
<dbReference type="Proteomes" id="UP000005289">
    <property type="component" value="Chromosome"/>
</dbReference>
<feature type="domain" description="Porin" evidence="12">
    <location>
        <begin position="7"/>
        <end position="294"/>
    </location>
</feature>
<evidence type="ECO:0000313" key="14">
    <source>
        <dbReference type="Proteomes" id="UP000005289"/>
    </source>
</evidence>
<dbReference type="PANTHER" id="PTHR34501">
    <property type="entry name" value="PROTEIN YDDL-RELATED"/>
    <property type="match status" value="1"/>
</dbReference>
<dbReference type="HOGENOM" id="CLU_038238_1_2_6"/>
<evidence type="ECO:0000256" key="10">
    <source>
        <dbReference type="ARBA" id="ARBA00023237"/>
    </source>
</evidence>
<dbReference type="InterPro" id="IPR001702">
    <property type="entry name" value="Porin_Gram-ve"/>
</dbReference>
<dbReference type="GO" id="GO:0034220">
    <property type="term" value="P:monoatomic ion transmembrane transport"/>
    <property type="evidence" value="ECO:0007669"/>
    <property type="project" value="InterPro"/>
</dbReference>
<dbReference type="InterPro" id="IPR033900">
    <property type="entry name" value="Gram_neg_porin_domain"/>
</dbReference>
<dbReference type="OrthoDB" id="8173690at2"/>
<evidence type="ECO:0000256" key="5">
    <source>
        <dbReference type="ARBA" id="ARBA00022692"/>
    </source>
</evidence>
<dbReference type="Pfam" id="PF13609">
    <property type="entry name" value="Porin_4"/>
    <property type="match status" value="1"/>
</dbReference>
<feature type="signal peptide" evidence="11">
    <location>
        <begin position="1"/>
        <end position="20"/>
    </location>
</feature>
<dbReference type="CDD" id="cd00342">
    <property type="entry name" value="gram_neg_porins"/>
    <property type="match status" value="1"/>
</dbReference>
<dbReference type="PRINTS" id="PR00184">
    <property type="entry name" value="NEISSPPORIN"/>
</dbReference>
<keyword evidence="7" id="KW-0406">Ion transport</keyword>
<comment type="subunit">
    <text evidence="2">Homotrimer.</text>
</comment>
<organism evidence="13 14">
    <name type="scientific">Thioalkalivibrio paradoxus ARh 1</name>
    <dbReference type="NCBI Taxonomy" id="713585"/>
    <lineage>
        <taxon>Bacteria</taxon>
        <taxon>Pseudomonadati</taxon>
        <taxon>Pseudomonadota</taxon>
        <taxon>Gammaproteobacteria</taxon>
        <taxon>Chromatiales</taxon>
        <taxon>Ectothiorhodospiraceae</taxon>
        <taxon>Thioalkalivibrio</taxon>
    </lineage>
</organism>
<sequence>MHKKLLAVAVAAFVAAPAIATADTTLFGQFKYEVGAIDDGDDRNLVHSTIGSRLGVRGAEDLGGGMQAIFRLQGNFNGVNQSLATQSFDLNEEAWVGLQGDFGRVLLGRSDTAMKLASLPFRAFTDTLADGNNRPASWGRAEGVHYTTPSFNGLTVSATVEPNGNKTRSYYSLNAIYNQGPIFVSIAAEDAPSTGLFQGGGKQIVDGNTNWQIGGSYDFGAGTVGLLYQDIDDIADVVTLPVTFNVTPQVSLRAAVQYRDFDNGPVDDLTNFAVGASYHFSNRTELFANVWYDDEISSTANGAAEETQLGIGLRHSF</sequence>